<dbReference type="InterPro" id="IPR041033">
    <property type="entry name" value="SpaA_PFL_dom_1"/>
</dbReference>
<accession>A0A1H6TWV2</accession>
<evidence type="ECO:0000256" key="1">
    <source>
        <dbReference type="ARBA" id="ARBA00004168"/>
    </source>
</evidence>
<feature type="domain" description="SpaA-like prealbumin fold" evidence="10">
    <location>
        <begin position="2076"/>
        <end position="2153"/>
    </location>
</feature>
<feature type="domain" description="SpaA-like prealbumin fold" evidence="10">
    <location>
        <begin position="1515"/>
        <end position="1597"/>
    </location>
</feature>
<comment type="similarity">
    <text evidence="2">Belongs to the serine-aspartate repeat-containing protein (SDr) family.</text>
</comment>
<keyword evidence="3" id="KW-0134">Cell wall</keyword>
<feature type="compositionally biased region" description="Basic and acidic residues" evidence="7">
    <location>
        <begin position="203"/>
        <end position="239"/>
    </location>
</feature>
<feature type="compositionally biased region" description="Polar residues" evidence="7">
    <location>
        <begin position="671"/>
        <end position="691"/>
    </location>
</feature>
<dbReference type="Pfam" id="PF17802">
    <property type="entry name" value="SpaA"/>
    <property type="match status" value="12"/>
</dbReference>
<feature type="domain" description="SpaA-like prealbumin fold" evidence="10">
    <location>
        <begin position="1797"/>
        <end position="1872"/>
    </location>
</feature>
<feature type="domain" description="SpaA-like prealbumin fold" evidence="10">
    <location>
        <begin position="1610"/>
        <end position="1686"/>
    </location>
</feature>
<keyword evidence="6" id="KW-0572">Peptidoglycan-anchor</keyword>
<organism evidence="12 13">
    <name type="scientific">Alkalibacterium gilvum</name>
    <dbReference type="NCBI Taxonomy" id="1130080"/>
    <lineage>
        <taxon>Bacteria</taxon>
        <taxon>Bacillati</taxon>
        <taxon>Bacillota</taxon>
        <taxon>Bacilli</taxon>
        <taxon>Lactobacillales</taxon>
        <taxon>Carnobacteriaceae</taxon>
        <taxon>Alkalibacterium</taxon>
    </lineage>
</organism>
<dbReference type="Proteomes" id="UP000198564">
    <property type="component" value="Unassembled WGS sequence"/>
</dbReference>
<evidence type="ECO:0000256" key="5">
    <source>
        <dbReference type="ARBA" id="ARBA00022729"/>
    </source>
</evidence>
<keyword evidence="13" id="KW-1185">Reference proteome</keyword>
<feature type="domain" description="SpaA-like prealbumin fold" evidence="10">
    <location>
        <begin position="1143"/>
        <end position="1210"/>
    </location>
</feature>
<evidence type="ECO:0000256" key="2">
    <source>
        <dbReference type="ARBA" id="ARBA00007257"/>
    </source>
</evidence>
<evidence type="ECO:0000256" key="4">
    <source>
        <dbReference type="ARBA" id="ARBA00022525"/>
    </source>
</evidence>
<keyword evidence="8" id="KW-0812">Transmembrane</keyword>
<dbReference type="Pfam" id="PF05737">
    <property type="entry name" value="Collagen_bind"/>
    <property type="match status" value="4"/>
</dbReference>
<evidence type="ECO:0000259" key="9">
    <source>
        <dbReference type="Pfam" id="PF05737"/>
    </source>
</evidence>
<feature type="transmembrane region" description="Helical" evidence="8">
    <location>
        <begin position="2302"/>
        <end position="2321"/>
    </location>
</feature>
<evidence type="ECO:0000259" key="11">
    <source>
        <dbReference type="Pfam" id="PF17961"/>
    </source>
</evidence>
<feature type="domain" description="SpaA-like prealbumin fold" evidence="10">
    <location>
        <begin position="1423"/>
        <end position="1497"/>
    </location>
</feature>
<gene>
    <name evidence="12" type="ORF">SAMN04488113_12122</name>
</gene>
<comment type="subcellular location">
    <subcellularLocation>
        <location evidence="1">Secreted</location>
        <location evidence="1">Cell wall</location>
        <topology evidence="1">Peptidoglycan-anchor</topology>
    </subcellularLocation>
</comment>
<evidence type="ECO:0000256" key="3">
    <source>
        <dbReference type="ARBA" id="ARBA00022512"/>
    </source>
</evidence>
<feature type="domain" description="SpaA-like prealbumin fold" evidence="10">
    <location>
        <begin position="1983"/>
        <end position="2055"/>
    </location>
</feature>
<dbReference type="RefSeq" id="WP_091634911.1">
    <property type="nucleotide sequence ID" value="NZ_FNYW01000021.1"/>
</dbReference>
<feature type="domain" description="Collagen binding" evidence="9">
    <location>
        <begin position="557"/>
        <end position="658"/>
    </location>
</feature>
<dbReference type="InterPro" id="IPR013783">
    <property type="entry name" value="Ig-like_fold"/>
</dbReference>
<dbReference type="SUPFAM" id="SSF49478">
    <property type="entry name" value="Cna protein B-type domain"/>
    <property type="match status" value="12"/>
</dbReference>
<evidence type="ECO:0000259" key="10">
    <source>
        <dbReference type="Pfam" id="PF17802"/>
    </source>
</evidence>
<feature type="domain" description="SDR-like Ig" evidence="11">
    <location>
        <begin position="295"/>
        <end position="373"/>
    </location>
</feature>
<proteinExistence type="inferred from homology"/>
<evidence type="ECO:0000256" key="6">
    <source>
        <dbReference type="ARBA" id="ARBA00023088"/>
    </source>
</evidence>
<feature type="domain" description="SpaA-like prealbumin fold" evidence="10">
    <location>
        <begin position="1238"/>
        <end position="1318"/>
    </location>
</feature>
<feature type="region of interest" description="Disordered" evidence="7">
    <location>
        <begin position="2261"/>
        <end position="2296"/>
    </location>
</feature>
<feature type="region of interest" description="Disordered" evidence="7">
    <location>
        <begin position="158"/>
        <end position="257"/>
    </location>
</feature>
<keyword evidence="4" id="KW-0964">Secreted</keyword>
<dbReference type="GO" id="GO:0005518">
    <property type="term" value="F:collagen binding"/>
    <property type="evidence" value="ECO:0007669"/>
    <property type="project" value="InterPro"/>
</dbReference>
<feature type="domain" description="SpaA-like prealbumin fold" evidence="10">
    <location>
        <begin position="1329"/>
        <end position="1405"/>
    </location>
</feature>
<reference evidence="13" key="1">
    <citation type="submission" date="2016-10" db="EMBL/GenBank/DDBJ databases">
        <authorList>
            <person name="Varghese N."/>
            <person name="Submissions S."/>
        </authorList>
    </citation>
    <scope>NUCLEOTIDE SEQUENCE [LARGE SCALE GENOMIC DNA]</scope>
    <source>
        <strain evidence="13">DSM 25751</strain>
    </source>
</reference>
<dbReference type="SUPFAM" id="SSF49401">
    <property type="entry name" value="Bacterial adhesins"/>
    <property type="match status" value="6"/>
</dbReference>
<feature type="region of interest" description="Disordered" evidence="7">
    <location>
        <begin position="669"/>
        <end position="693"/>
    </location>
</feature>
<keyword evidence="8" id="KW-0472">Membrane</keyword>
<dbReference type="Gene3D" id="2.60.40.1280">
    <property type="match status" value="1"/>
</dbReference>
<dbReference type="InterPro" id="IPR041171">
    <property type="entry name" value="SDR_Ig"/>
</dbReference>
<dbReference type="GO" id="GO:0007155">
    <property type="term" value="P:cell adhesion"/>
    <property type="evidence" value="ECO:0007669"/>
    <property type="project" value="InterPro"/>
</dbReference>
<feature type="domain" description="SpaA-like prealbumin fold" evidence="10">
    <location>
        <begin position="1889"/>
        <end position="1965"/>
    </location>
</feature>
<evidence type="ECO:0000313" key="13">
    <source>
        <dbReference type="Proteomes" id="UP000198564"/>
    </source>
</evidence>
<dbReference type="InterPro" id="IPR011252">
    <property type="entry name" value="Fibrogen-bd_dom1"/>
</dbReference>
<evidence type="ECO:0000256" key="8">
    <source>
        <dbReference type="SAM" id="Phobius"/>
    </source>
</evidence>
<feature type="domain" description="SpaA-like prealbumin fold" evidence="10">
    <location>
        <begin position="1703"/>
        <end position="1779"/>
    </location>
</feature>
<evidence type="ECO:0000256" key="7">
    <source>
        <dbReference type="SAM" id="MobiDB-lite"/>
    </source>
</evidence>
<dbReference type="PANTHER" id="PTHR36108:SF13">
    <property type="entry name" value="COLOSSIN-B-RELATED"/>
    <property type="match status" value="1"/>
</dbReference>
<keyword evidence="5" id="KW-0732">Signal</keyword>
<sequence length="2328" mass="255758">MKKGLQIVLVMILFIQQLMMPVSVIAEEFSADEDINFKTVRLVDENGEAMDTVDNASQVTLELEWETTQAGESERTLYFPETLTAHPGTQNLRNDLGDEAGVYILTEKQLTLKTQKSETTQSGTLRFSAKLNTTEAEKQTLTFSSKSDTWRLDVNVTQTSEEEAGKDVEESTEQAEQTDKEASEKGTSNNSESDEITSEGTTEIEKTEKKATENTEKDADIQSDKEKATDEPADSKKANNTENSDAVEADKKEPVSTLAEVGDQLKFSSVSFTDGNGTEFSADNPYHLDASPIGRLSLDWFLTQGHTVTEGDTYSFQLPDTFKPVSGTSGNLGEVGTWTVNASGQVTFLFNEAVDGDEVNGSFWFEVSLDEEALSDEIEQEVKFDVDPETTVNFPVTPKGSGLIDKKGTINNEGFNSSEAYWTVDINTSLKKMVDPNISDVIPTNMRYKEGSLVITTLKMTPQGDRIEKETLAPELYSVSTNNGKLVVDLDGLTEDQLNQAYRLDYATEIVEPDAGFDGSQRFQNKAVLSSNGSTYDARSTVSSGYGKAIEKLSPEYDRKEQSFDWTINYNYNEKRIDQGSAQLKDTWTPKGQMALDENSLNVYPVTIDENGNSTVATNPIDPSLYDLTVNADDSGFELQFNEAIDRQAYQVRYTTNLVGDKGNSVIESDGSVSNKVNTGTEHSDGSSGKWGQQGIIKKHVNTDVGNKQIDWQMKINQNSYLMENLVLTDVFKNDGLTLMEEDSNYSNYTLKLLEEDGTEYTGYTIDYTAPETNKPGQFVITFTESIERPLTLNYSTHFERNTDGSASYRNQATIDWTEGGKDYTSDSGEISSGDTGLTSVNGVKNGQYNAVTKKITWSVYANYARLPIKDDFEISDVLPEHQEWLSDSFDVFSYEVNAKGDIINEETLDASLYTLTFTEGENSAFSLKLSDAMMDKKQAVGVRFSTEFSDGWVRDARVKNKAKVVNNNETIDLDAGVKIPFGGVFADKNGVQTGEFSERIDWEISLNPNRSVISNFKLTDTPDLNSRLLKDTFVLYEANVNKKGQLSKTDNVLTEGEDYNLNIKTDQENGKQSFELSFPEEIDQAYILTYSSYVDPLVSKGEAINNAFTAEGTTTEYKELTEDEVNVFKSNAGGGDGTSVRGNLEIRKVDTNGKDLAGAKFQLFTKNGEQLLRSGETNQDGNVQFGGLRRGTYLLKEAKAPERYVVSPELAEGKEITLDHEKDQGVVVFEAANRLTQVKVTKVSVDGPIQSDVVFSILDENKNVLRDSVTAEKGQLVIEDLDPGSYFLKEERAPEGYILNTELVPFTVKINDDGTQKIPNMKIVNYKGSVTFEKIDVDGKPLSGAVFEIKNQDNETIRTLETNKNGKVSAADLAPGEYTVHETKAAEGYILDTTVQRFVVEDEQAGKPETIQLDTWVNYQGAVRLIKMDEQKNLLEGATFELRQGETVIAEETTNKKGQLTVTGLAPGNYTFKEVSSPDGFILNSDPITFEVAAKEAGEPELIVLDEFINYKGKAALNKIDASGNALEDAGFELRDAEGLLIEGNLVSDKNGEINVDGLAPGSYTFVETKAPEGYILNTEGDFSFTIDPVQSGKVEAIDAGELINYKGTAELIKTDVNEEPLAGAEFELTNAEGEVVQEKLVADENGKVTISELGSGDYTLVETKAPEGYMLNTQTVPFTIVEQAKGEPKALELGTFTNYQGRVQLEKVNQAGDPLGEATFELTDDTGELVETLTTDAEGTLTSGPLSPGDYTLEEINAPEGYIINEEVLTFTVSEENDGKPEQIELGQFTNYQGNAEFIKTDAEGKPLEDAHFTLYNGEEVVSDNLVSDENGRVVLEQLSPGQYVLKETKPLDGYILNTETIAFEIDESNNGKPAMIGLGEFVNYKGTVRLHKTDKQGQPLEGAEFELLQDETVLSAHTTDENGEITVDGLAPGNYQFMETKAPEGFSVNTTPIDFEIIGENKGEPTVVTLAEFVNYKGQAVFEKTDSQGNPLSGAIFELRDSEGYLIEKNLESNDEGLVYADDLAPGSYRFVEVKAPEGYLLNTEETDVFTIDASFEGEMPVVDAGTLINYKGSAEWIKTDAEGNELENAVFELTDSEGAIVEDELRSDANGKVIVDGLVPGEYTLAETKAPNGFILNTERVTFEVDAQAEGEPAVQTLSDWVNHQGSLEVLKTDTLNTSLEGAVFSLIDANDQVLHENLVTDSEGRVFVEGLAPGDYTLVETQAPDGYVLNDNPVALTITDEHAGKPETITVQVENEKVVEEEPSDDQDPDEKPEDEDPSNEDSDSNDTLPQTSVSSFALLTKVMGIALLSVGLYVIRKQTKKN</sequence>
<dbReference type="EMBL" id="FNYW01000021">
    <property type="protein sequence ID" value="SEI80222.1"/>
    <property type="molecule type" value="Genomic_DNA"/>
</dbReference>
<dbReference type="STRING" id="1130080.SAMN04488113_12122"/>
<dbReference type="InterPro" id="IPR008966">
    <property type="entry name" value="Adhesion_dom_sf"/>
</dbReference>
<keyword evidence="8" id="KW-1133">Transmembrane helix</keyword>
<name>A0A1H6TWV2_9LACT</name>
<dbReference type="OrthoDB" id="2158979at2"/>
<dbReference type="Gene3D" id="2.60.40.10">
    <property type="entry name" value="Immunoglobulins"/>
    <property type="match status" value="12"/>
</dbReference>
<dbReference type="PANTHER" id="PTHR36108">
    <property type="entry name" value="COLOSSIN-B-RELATED"/>
    <property type="match status" value="1"/>
</dbReference>
<dbReference type="Gene3D" id="2.60.40.740">
    <property type="match status" value="5"/>
</dbReference>
<dbReference type="Pfam" id="PF17961">
    <property type="entry name" value="Big_8"/>
    <property type="match status" value="1"/>
</dbReference>
<feature type="domain" description="SpaA-like prealbumin fold" evidence="10">
    <location>
        <begin position="2170"/>
        <end position="2247"/>
    </location>
</feature>
<protein>
    <submittedName>
        <fullName evidence="12">Uncharacterized surface anchored protein</fullName>
    </submittedName>
</protein>
<feature type="domain" description="Collagen binding" evidence="9">
    <location>
        <begin position="987"/>
        <end position="1096"/>
    </location>
</feature>
<feature type="compositionally biased region" description="Acidic residues" evidence="7">
    <location>
        <begin position="2266"/>
        <end position="2290"/>
    </location>
</feature>
<feature type="domain" description="Collagen binding" evidence="9">
    <location>
        <begin position="844"/>
        <end position="969"/>
    </location>
</feature>
<feature type="domain" description="Collagen binding" evidence="9">
    <location>
        <begin position="404"/>
        <end position="532"/>
    </location>
</feature>
<evidence type="ECO:0000313" key="12">
    <source>
        <dbReference type="EMBL" id="SEI80222.1"/>
    </source>
</evidence>
<dbReference type="InterPro" id="IPR008456">
    <property type="entry name" value="Collagen-bd_dom"/>
</dbReference>